<protein>
    <recommendedName>
        <fullName evidence="3">GLTSCR protein conserved domain-containing protein</fullName>
    </recommendedName>
</protein>
<comment type="caution">
    <text evidence="4">The sequence shown here is derived from an EMBL/GenBank/DDBJ whole genome shotgun (WGS) entry which is preliminary data.</text>
</comment>
<organism evidence="4 5">
    <name type="scientific">Volvox reticuliferus</name>
    <dbReference type="NCBI Taxonomy" id="1737510"/>
    <lineage>
        <taxon>Eukaryota</taxon>
        <taxon>Viridiplantae</taxon>
        <taxon>Chlorophyta</taxon>
        <taxon>core chlorophytes</taxon>
        <taxon>Chlorophyceae</taxon>
        <taxon>CS clade</taxon>
        <taxon>Chlamydomonadales</taxon>
        <taxon>Volvocaceae</taxon>
        <taxon>Volvox</taxon>
    </lineage>
</organism>
<dbReference type="EMBL" id="BNCP01000008">
    <property type="protein sequence ID" value="GIL76284.1"/>
    <property type="molecule type" value="Genomic_DNA"/>
</dbReference>
<evidence type="ECO:0000256" key="1">
    <source>
        <dbReference type="SAM" id="Coils"/>
    </source>
</evidence>
<feature type="region of interest" description="Disordered" evidence="2">
    <location>
        <begin position="145"/>
        <end position="173"/>
    </location>
</feature>
<evidence type="ECO:0000259" key="3">
    <source>
        <dbReference type="Pfam" id="PF15249"/>
    </source>
</evidence>
<gene>
    <name evidence="4" type="ORF">Vretifemale_5884</name>
</gene>
<evidence type="ECO:0000313" key="5">
    <source>
        <dbReference type="Proteomes" id="UP000747110"/>
    </source>
</evidence>
<keyword evidence="5" id="KW-1185">Reference proteome</keyword>
<dbReference type="OrthoDB" id="10264121at2759"/>
<dbReference type="AlphaFoldDB" id="A0A8J4C7L8"/>
<feature type="region of interest" description="Disordered" evidence="2">
    <location>
        <begin position="1"/>
        <end position="21"/>
    </location>
</feature>
<name>A0A8J4C7L8_9CHLO</name>
<feature type="domain" description="GLTSCR protein conserved" evidence="3">
    <location>
        <begin position="30"/>
        <end position="150"/>
    </location>
</feature>
<sequence>MAAKPQQSKKPATESESKAQKRALELLAEDCKRICTSALNKPFTNLQDAVDHLLPFHVLGSLAGDEIDVEEMEAAADDGARLLCNRRDLAAELAARRAVELHARVEDLRQRMGKLEDRYRARHQRPLPEEELFIAQVLKEVAERTLETERAKPTVLSSESDSDSDESEGGRGT</sequence>
<dbReference type="InterPro" id="IPR015671">
    <property type="entry name" value="GSCR1_dom"/>
</dbReference>
<feature type="compositionally biased region" description="Polar residues" evidence="2">
    <location>
        <begin position="1"/>
        <end position="10"/>
    </location>
</feature>
<proteinExistence type="predicted"/>
<feature type="coiled-coil region" evidence="1">
    <location>
        <begin position="91"/>
        <end position="125"/>
    </location>
</feature>
<dbReference type="Proteomes" id="UP000747110">
    <property type="component" value="Unassembled WGS sequence"/>
</dbReference>
<keyword evidence="1" id="KW-0175">Coiled coil</keyword>
<reference evidence="4" key="1">
    <citation type="journal article" date="2021" name="Proc. Natl. Acad. Sci. U.S.A.">
        <title>Three genomes in the algal genus Volvox reveal the fate of a haploid sex-determining region after a transition to homothallism.</title>
        <authorList>
            <person name="Yamamoto K."/>
            <person name="Hamaji T."/>
            <person name="Kawai-Toyooka H."/>
            <person name="Matsuzaki R."/>
            <person name="Takahashi F."/>
            <person name="Nishimura Y."/>
            <person name="Kawachi M."/>
            <person name="Noguchi H."/>
            <person name="Minakuchi Y."/>
            <person name="Umen J.G."/>
            <person name="Toyoda A."/>
            <person name="Nozaki H."/>
        </authorList>
    </citation>
    <scope>NUCLEOTIDE SEQUENCE</scope>
    <source>
        <strain evidence="4">NIES-3786</strain>
    </source>
</reference>
<dbReference type="Pfam" id="PF15249">
    <property type="entry name" value="GLTSCR1"/>
    <property type="match status" value="1"/>
</dbReference>
<evidence type="ECO:0000313" key="4">
    <source>
        <dbReference type="EMBL" id="GIL76284.1"/>
    </source>
</evidence>
<evidence type="ECO:0000256" key="2">
    <source>
        <dbReference type="SAM" id="MobiDB-lite"/>
    </source>
</evidence>
<feature type="compositionally biased region" description="Basic and acidic residues" evidence="2">
    <location>
        <begin position="11"/>
        <end position="21"/>
    </location>
</feature>
<accession>A0A8J4C7L8</accession>